<dbReference type="RefSeq" id="WP_028729373.1">
    <property type="nucleotide sequence ID" value="NZ_KE386763.1"/>
</dbReference>
<dbReference type="EMBL" id="AQHW01000020">
    <property type="protein sequence ID" value="KKB50562.1"/>
    <property type="molecule type" value="Genomic_DNA"/>
</dbReference>
<comment type="caution">
    <text evidence="2">The sequence shown here is derived from an EMBL/GenBank/DDBJ whole genome shotgun (WGS) entry which is preliminary data.</text>
</comment>
<feature type="coiled-coil region" evidence="1">
    <location>
        <begin position="4"/>
        <end position="38"/>
    </location>
</feature>
<dbReference type="AlphaFoldDB" id="A0A0F5IZG0"/>
<dbReference type="HOGENOM" id="CLU_2684461_0_0_10"/>
<evidence type="ECO:0000256" key="1">
    <source>
        <dbReference type="SAM" id="Coils"/>
    </source>
</evidence>
<keyword evidence="1" id="KW-0175">Coiled coil</keyword>
<name>A0A0F5IZG0_9BACT</name>
<dbReference type="PATRIC" id="fig|1203610.3.peg.4176"/>
<evidence type="ECO:0000313" key="3">
    <source>
        <dbReference type="Proteomes" id="UP000033035"/>
    </source>
</evidence>
<evidence type="ECO:0000313" key="2">
    <source>
        <dbReference type="EMBL" id="KKB50562.1"/>
    </source>
</evidence>
<dbReference type="STRING" id="1203610.HMPREF1536_04098"/>
<gene>
    <name evidence="2" type="ORF">HMPREF1536_04098</name>
</gene>
<accession>A0A0F5IZG0</accession>
<organism evidence="2 3">
    <name type="scientific">Parabacteroides gordonii MS-1 = DSM 23371</name>
    <dbReference type="NCBI Taxonomy" id="1203610"/>
    <lineage>
        <taxon>Bacteria</taxon>
        <taxon>Pseudomonadati</taxon>
        <taxon>Bacteroidota</taxon>
        <taxon>Bacteroidia</taxon>
        <taxon>Bacteroidales</taxon>
        <taxon>Tannerellaceae</taxon>
        <taxon>Parabacteroides</taxon>
    </lineage>
</organism>
<sequence>MARKVNYSKKIEKIKAQLDELSAEIENGSKKEEEVVEQKVKISDIDFEGEELASLMKIQSRLTRAIKAKING</sequence>
<dbReference type="Proteomes" id="UP000033035">
    <property type="component" value="Unassembled WGS sequence"/>
</dbReference>
<protein>
    <submittedName>
        <fullName evidence="2">Uncharacterized protein</fullName>
    </submittedName>
</protein>
<proteinExistence type="predicted"/>
<reference evidence="2 3" key="1">
    <citation type="submission" date="2013-04" db="EMBL/GenBank/DDBJ databases">
        <title>The Genome Sequence of Parabacteroides gordonii DSM 23371.</title>
        <authorList>
            <consortium name="The Broad Institute Genomics Platform"/>
            <person name="Earl A."/>
            <person name="Ward D."/>
            <person name="Feldgarden M."/>
            <person name="Gevers D."/>
            <person name="Martens E."/>
            <person name="Sakamoto M."/>
            <person name="Benno Y."/>
            <person name="Suzuki N."/>
            <person name="Matsunaga N."/>
            <person name="Koshihara K."/>
            <person name="Seki M."/>
            <person name="Komiya H."/>
            <person name="Walker B."/>
            <person name="Young S."/>
            <person name="Zeng Q."/>
            <person name="Gargeya S."/>
            <person name="Fitzgerald M."/>
            <person name="Haas B."/>
            <person name="Abouelleil A."/>
            <person name="Allen A.W."/>
            <person name="Alvarado L."/>
            <person name="Arachchi H.M."/>
            <person name="Berlin A.M."/>
            <person name="Chapman S.B."/>
            <person name="Gainer-Dewar J."/>
            <person name="Goldberg J."/>
            <person name="Griggs A."/>
            <person name="Gujja S."/>
            <person name="Hansen M."/>
            <person name="Howarth C."/>
            <person name="Imamovic A."/>
            <person name="Ireland A."/>
            <person name="Larimer J."/>
            <person name="McCowan C."/>
            <person name="Murphy C."/>
            <person name="Pearson M."/>
            <person name="Poon T.W."/>
            <person name="Priest M."/>
            <person name="Roberts A."/>
            <person name="Saif S."/>
            <person name="Shea T."/>
            <person name="Sisk P."/>
            <person name="Sykes S."/>
            <person name="Wortman J."/>
            <person name="Nusbaum C."/>
            <person name="Birren B."/>
        </authorList>
    </citation>
    <scope>NUCLEOTIDE SEQUENCE [LARGE SCALE GENOMIC DNA]</scope>
    <source>
        <strain evidence="2 3">MS-1</strain>
    </source>
</reference>
<keyword evidence="3" id="KW-1185">Reference proteome</keyword>